<dbReference type="PANTHER" id="PTHR15549">
    <property type="entry name" value="PAIRED IMMUNOGLOBULIN-LIKE TYPE 2 RECEPTOR"/>
    <property type="match status" value="1"/>
</dbReference>
<keyword evidence="3 6" id="KW-1133">Transmembrane helix</keyword>
<dbReference type="InterPro" id="IPR051694">
    <property type="entry name" value="Immunoregulatory_rcpt-like"/>
</dbReference>
<feature type="compositionally biased region" description="Polar residues" evidence="5">
    <location>
        <begin position="208"/>
        <end position="218"/>
    </location>
</feature>
<protein>
    <submittedName>
        <fullName evidence="7">Uncharacterized protein</fullName>
    </submittedName>
</protein>
<comment type="subcellular location">
    <subcellularLocation>
        <location evidence="1">Membrane</location>
        <topology evidence="1">Single-pass membrane protein</topology>
    </subcellularLocation>
</comment>
<evidence type="ECO:0000256" key="1">
    <source>
        <dbReference type="ARBA" id="ARBA00004167"/>
    </source>
</evidence>
<dbReference type="EMBL" id="JAULSV010000004">
    <property type="protein sequence ID" value="KAK0645587.1"/>
    <property type="molecule type" value="Genomic_DNA"/>
</dbReference>
<feature type="compositionally biased region" description="Basic and acidic residues" evidence="5">
    <location>
        <begin position="222"/>
        <end position="232"/>
    </location>
</feature>
<dbReference type="AlphaFoldDB" id="A0AA39Y3X9"/>
<proteinExistence type="predicted"/>
<keyword evidence="8" id="KW-1185">Reference proteome</keyword>
<dbReference type="GO" id="GO:0016020">
    <property type="term" value="C:membrane"/>
    <property type="evidence" value="ECO:0007669"/>
    <property type="project" value="UniProtKB-SubCell"/>
</dbReference>
<evidence type="ECO:0000256" key="6">
    <source>
        <dbReference type="SAM" id="Phobius"/>
    </source>
</evidence>
<feature type="region of interest" description="Disordered" evidence="5">
    <location>
        <begin position="144"/>
        <end position="232"/>
    </location>
</feature>
<evidence type="ECO:0000313" key="7">
    <source>
        <dbReference type="EMBL" id="KAK0645587.1"/>
    </source>
</evidence>
<feature type="transmembrane region" description="Helical" evidence="6">
    <location>
        <begin position="46"/>
        <end position="69"/>
    </location>
</feature>
<dbReference type="GO" id="GO:0071944">
    <property type="term" value="C:cell periphery"/>
    <property type="evidence" value="ECO:0007669"/>
    <property type="project" value="UniProtKB-ARBA"/>
</dbReference>
<keyword evidence="2 6" id="KW-0812">Transmembrane</keyword>
<accession>A0AA39Y3X9</accession>
<evidence type="ECO:0000256" key="3">
    <source>
        <dbReference type="ARBA" id="ARBA00022989"/>
    </source>
</evidence>
<reference evidence="7" key="1">
    <citation type="submission" date="2023-06" db="EMBL/GenBank/DDBJ databases">
        <title>Genome-scale phylogeny and comparative genomics of the fungal order Sordariales.</title>
        <authorList>
            <consortium name="Lawrence Berkeley National Laboratory"/>
            <person name="Hensen N."/>
            <person name="Bonometti L."/>
            <person name="Westerberg I."/>
            <person name="Brannstrom I.O."/>
            <person name="Guillou S."/>
            <person name="Cros-Aarteil S."/>
            <person name="Calhoun S."/>
            <person name="Haridas S."/>
            <person name="Kuo A."/>
            <person name="Mondo S."/>
            <person name="Pangilinan J."/>
            <person name="Riley R."/>
            <person name="Labutti K."/>
            <person name="Andreopoulos B."/>
            <person name="Lipzen A."/>
            <person name="Chen C."/>
            <person name="Yanf M."/>
            <person name="Daum C."/>
            <person name="Ng V."/>
            <person name="Clum A."/>
            <person name="Steindorff A."/>
            <person name="Ohm R."/>
            <person name="Martin F."/>
            <person name="Silar P."/>
            <person name="Natvig D."/>
            <person name="Lalanne C."/>
            <person name="Gautier V."/>
            <person name="Ament-Velasquez S.L."/>
            <person name="Kruys A."/>
            <person name="Hutchinson M.I."/>
            <person name="Powell A.J."/>
            <person name="Barry K."/>
            <person name="Miller A.N."/>
            <person name="Grigoriev I.V."/>
            <person name="Debuchy R."/>
            <person name="Gladieux P."/>
            <person name="Thoren M.H."/>
            <person name="Johannesson H."/>
        </authorList>
    </citation>
    <scope>NUCLEOTIDE SEQUENCE</scope>
    <source>
        <strain evidence="7">SMH2532-1</strain>
    </source>
</reference>
<comment type="caution">
    <text evidence="7">The sequence shown here is derived from an EMBL/GenBank/DDBJ whole genome shotgun (WGS) entry which is preliminary data.</text>
</comment>
<evidence type="ECO:0000256" key="4">
    <source>
        <dbReference type="ARBA" id="ARBA00023136"/>
    </source>
</evidence>
<keyword evidence="4 6" id="KW-0472">Membrane</keyword>
<evidence type="ECO:0000313" key="8">
    <source>
        <dbReference type="Proteomes" id="UP001174936"/>
    </source>
</evidence>
<organism evidence="7 8">
    <name type="scientific">Cercophora newfieldiana</name>
    <dbReference type="NCBI Taxonomy" id="92897"/>
    <lineage>
        <taxon>Eukaryota</taxon>
        <taxon>Fungi</taxon>
        <taxon>Dikarya</taxon>
        <taxon>Ascomycota</taxon>
        <taxon>Pezizomycotina</taxon>
        <taxon>Sordariomycetes</taxon>
        <taxon>Sordariomycetidae</taxon>
        <taxon>Sordariales</taxon>
        <taxon>Lasiosphaeriaceae</taxon>
        <taxon>Cercophora</taxon>
    </lineage>
</organism>
<evidence type="ECO:0000256" key="2">
    <source>
        <dbReference type="ARBA" id="ARBA00022692"/>
    </source>
</evidence>
<dbReference type="Proteomes" id="UP001174936">
    <property type="component" value="Unassembled WGS sequence"/>
</dbReference>
<name>A0AA39Y3X9_9PEZI</name>
<gene>
    <name evidence="7" type="ORF">B0T16DRAFT_142726</name>
</gene>
<sequence length="232" mass="24535">MTPPPVSSNAGAPTSKTTMAITGALFAVTFPPEQSQDNSSGLSSGAIAGIVVGIAAGILALIGLCLLLYRRRKQTKHLRSLKSELRNSYFARDEGTSEVPTTPMSMHANDGQLGFHRREVSLGAMSLGRGGVPRRYPSAVMKDHTNTSSQFSSPDVGDSAHTSAAEDRDDALTPPSSPGSHAQDVHGIHEVQLARPQRLSRGYARIVHTTNSTGSNASVHGEPSEPRQAEFP</sequence>
<evidence type="ECO:0000256" key="5">
    <source>
        <dbReference type="SAM" id="MobiDB-lite"/>
    </source>
</evidence>